<proteinExistence type="predicted"/>
<feature type="region of interest" description="Disordered" evidence="1">
    <location>
        <begin position="153"/>
        <end position="180"/>
    </location>
</feature>
<comment type="caution">
    <text evidence="2">The sequence shown here is derived from an EMBL/GenBank/DDBJ whole genome shotgun (WGS) entry which is preliminary data.</text>
</comment>
<sequence length="659" mass="77832">MNILLQFFIVYTANRFQNRRIENDGCERIHAPFSRRQSVTSRGICTTGTDQMRYQYTLGGNGHRIYRNKNYFHGGREEKTDYRSDVRGRDTYHRDTEKTRFVPYTNSSRSSGGQMTGVKEPGNRKNEDFRETMLHSDVQPRVDETRFVSYNNSARSSERQMTGVKEPGNRKNEDSRETMLHSDVQPRVDETRFVYIRNSTDLKAGNEHKTPEREFICLESRLPETRESESGRFHKENKPSCSGLSATINQSESDISSYKKPCSHNFTQNEVNFIPKSKHTNRNENENHGGFINYLCDKFYDEPISSHESSLNENGTDERSEDHRKTIMAWITYIFASTKELKDIFLQRIDIKLIELDNLLNAVKFEFKYGAKFFQDEIECKSKLIKILNEKFQKKIYCEFPELEKIICFFKRRYSSDKINFKCILPILCLIQLNNSGCKKYEGHANDYFLLAGRYRIFYIVSYIQVIRDLFFSLSPTQDILPKNQNIIKSFMENFSFISSSQEIIEDSCVFELCLFIYSNVFCFVETKEFNDWENEYLNLLNSINEEVHGYKIDDKADIQELYKNIYIIFEQNLSIFKFLLRKLILFHGFRSDDPRYKIIINWAYSTDKENESVSTIFKYIHEFNICCVVFNRSKYAPIFNHIALEKASLFMQSYNLIQ</sequence>
<organism evidence="2 3">
    <name type="scientific">Hamiltosporidium tvaerminnensis</name>
    <dbReference type="NCBI Taxonomy" id="1176355"/>
    <lineage>
        <taxon>Eukaryota</taxon>
        <taxon>Fungi</taxon>
        <taxon>Fungi incertae sedis</taxon>
        <taxon>Microsporidia</taxon>
        <taxon>Dubosqiidae</taxon>
        <taxon>Hamiltosporidium</taxon>
    </lineage>
</organism>
<protein>
    <submittedName>
        <fullName evidence="2">Uncharacterized protein</fullName>
    </submittedName>
</protein>
<dbReference type="VEuPathDB" id="MicrosporidiaDB:CWI37_0217p0020"/>
<feature type="compositionally biased region" description="Polar residues" evidence="1">
    <location>
        <begin position="104"/>
        <end position="113"/>
    </location>
</feature>
<reference evidence="2 3" key="1">
    <citation type="submission" date="2017-12" db="EMBL/GenBank/DDBJ databases">
        <authorList>
            <person name="Pombert J.-F."/>
            <person name="Haag K.L."/>
            <person name="Ebert D."/>
        </authorList>
    </citation>
    <scope>NUCLEOTIDE SEQUENCE [LARGE SCALE GENOMIC DNA]</scope>
    <source>
        <strain evidence="2">FI-OER-3-3</strain>
    </source>
</reference>
<feature type="compositionally biased region" description="Basic and acidic residues" evidence="1">
    <location>
        <begin position="79"/>
        <end position="100"/>
    </location>
</feature>
<dbReference type="EMBL" id="PITJ01000217">
    <property type="protein sequence ID" value="TBU03880.1"/>
    <property type="molecule type" value="Genomic_DNA"/>
</dbReference>
<evidence type="ECO:0000313" key="3">
    <source>
        <dbReference type="Proteomes" id="UP000292362"/>
    </source>
</evidence>
<accession>A0A4Q9LAP0</accession>
<dbReference type="AlphaFoldDB" id="A0A4Q9LAP0"/>
<feature type="compositionally biased region" description="Basic and acidic residues" evidence="1">
    <location>
        <begin position="167"/>
        <end position="180"/>
    </location>
</feature>
<evidence type="ECO:0000313" key="2">
    <source>
        <dbReference type="EMBL" id="TBU03880.1"/>
    </source>
</evidence>
<name>A0A4Q9LAP0_9MICR</name>
<dbReference type="Proteomes" id="UP000292362">
    <property type="component" value="Unassembled WGS sequence"/>
</dbReference>
<evidence type="ECO:0000256" key="1">
    <source>
        <dbReference type="SAM" id="MobiDB-lite"/>
    </source>
</evidence>
<feature type="region of interest" description="Disordered" evidence="1">
    <location>
        <begin position="79"/>
        <end position="126"/>
    </location>
</feature>
<gene>
    <name evidence="2" type="ORF">CWI37_0217p0020</name>
</gene>